<gene>
    <name evidence="1" type="ORF">RZS28_14875</name>
</gene>
<reference evidence="1 2" key="1">
    <citation type="submission" date="2023-10" db="EMBL/GenBank/DDBJ databases">
        <title>Novel methanotroph of the genus Methylocapsa from a subarctic wetland.</title>
        <authorList>
            <person name="Belova S.E."/>
            <person name="Oshkin I.Y."/>
            <person name="Miroshnikov K."/>
            <person name="Dedysh S.N."/>
        </authorList>
    </citation>
    <scope>NUCLEOTIDE SEQUENCE [LARGE SCALE GENOMIC DNA]</scope>
    <source>
        <strain evidence="1 2">RX1</strain>
    </source>
</reference>
<dbReference type="Proteomes" id="UP001626536">
    <property type="component" value="Chromosome"/>
</dbReference>
<sequence length="110" mass="12842">MQKEKNIRRFSKAELEELRARGESRTDLARVQVKTAEELERDIASDPDFSDMAENWYESAEAVMPTPKKLLSLRLDNDVVDWFKQQGPGYQTRINAVLRAFIQQSQKRRA</sequence>
<keyword evidence="2" id="KW-1185">Reference proteome</keyword>
<dbReference type="EMBL" id="CP136862">
    <property type="protein sequence ID" value="WOJ89075.1"/>
    <property type="molecule type" value="Genomic_DNA"/>
</dbReference>
<evidence type="ECO:0000313" key="1">
    <source>
        <dbReference type="EMBL" id="WOJ89075.1"/>
    </source>
</evidence>
<name>A0ABZ0HQN1_9HYPH</name>
<evidence type="ECO:0000313" key="2">
    <source>
        <dbReference type="Proteomes" id="UP001626536"/>
    </source>
</evidence>
<dbReference type="InterPro" id="IPR025528">
    <property type="entry name" value="BrnA_antitoxin"/>
</dbReference>
<proteinExistence type="predicted"/>
<dbReference type="Pfam" id="PF14384">
    <property type="entry name" value="BrnA_antitoxin"/>
    <property type="match status" value="1"/>
</dbReference>
<accession>A0ABZ0HQN1</accession>
<dbReference type="RefSeq" id="WP_407338518.1">
    <property type="nucleotide sequence ID" value="NZ_CP136862.1"/>
</dbReference>
<organism evidence="1 2">
    <name type="scientific">Methylocapsa polymorpha</name>
    <dbReference type="NCBI Taxonomy" id="3080828"/>
    <lineage>
        <taxon>Bacteria</taxon>
        <taxon>Pseudomonadati</taxon>
        <taxon>Pseudomonadota</taxon>
        <taxon>Alphaproteobacteria</taxon>
        <taxon>Hyphomicrobiales</taxon>
        <taxon>Beijerinckiaceae</taxon>
        <taxon>Methylocapsa</taxon>
    </lineage>
</organism>
<protein>
    <submittedName>
        <fullName evidence="1">BrnA antitoxin family protein</fullName>
    </submittedName>
</protein>